<dbReference type="PANTHER" id="PTHR11827">
    <property type="entry name" value="SOLUTE CARRIER FAMILY 12, CATION COTRANSPORTERS"/>
    <property type="match status" value="1"/>
</dbReference>
<evidence type="ECO:0000256" key="7">
    <source>
        <dbReference type="ARBA" id="ARBA00022448"/>
    </source>
</evidence>
<dbReference type="GO" id="GO:0008511">
    <property type="term" value="F:sodium:potassium:chloride symporter activity"/>
    <property type="evidence" value="ECO:0007669"/>
    <property type="project" value="TreeGrafter"/>
</dbReference>
<keyword evidence="12" id="KW-0769">Symport</keyword>
<feature type="signal peptide" evidence="27">
    <location>
        <begin position="1"/>
        <end position="19"/>
    </location>
</feature>
<evidence type="ECO:0000256" key="1">
    <source>
        <dbReference type="ARBA" id="ARBA00001946"/>
    </source>
</evidence>
<keyword evidence="19" id="KW-0325">Glycoprotein</keyword>
<dbReference type="GO" id="GO:1990573">
    <property type="term" value="P:potassium ion import across plasma membrane"/>
    <property type="evidence" value="ECO:0007669"/>
    <property type="project" value="TreeGrafter"/>
</dbReference>
<evidence type="ECO:0000256" key="10">
    <source>
        <dbReference type="ARBA" id="ARBA00022801"/>
    </source>
</evidence>
<feature type="transmembrane region" description="Helical" evidence="26">
    <location>
        <begin position="188"/>
        <end position="208"/>
    </location>
</feature>
<dbReference type="NCBIfam" id="TIGR00576">
    <property type="entry name" value="dut"/>
    <property type="match status" value="1"/>
</dbReference>
<dbReference type="Gene3D" id="1.20.1740.10">
    <property type="entry name" value="Amino acid/polyamine transporter I"/>
    <property type="match status" value="1"/>
</dbReference>
<feature type="domain" description="Amino acid permease/ SLC12A" evidence="28">
    <location>
        <begin position="3"/>
        <end position="270"/>
    </location>
</feature>
<keyword evidence="10" id="KW-0378">Hydrolase</keyword>
<keyword evidence="9 26" id="KW-0812">Transmembrane</keyword>
<keyword evidence="24" id="KW-0175">Coiled coil</keyword>
<sequence length="906" mass="101054">MLAILITTIAYIGVAICAAACVVRDATGNVNDTVVSGMNCNGSSACALGYDFSSCKIQTCDYGLMNNFQVMSMVSGFGPLITAGIFSATLSSALASLVSAPKVFQALCKDNIYRALHFFAKGYGKNNEPIRGYILTFFIALAFILIAELNTIAPIISNFFLASYALINFSCFHASYAKSPGWRPAFRYYNLWVSLFGAVLCCGVMFVINWWAALITYAIEFFLYIYVTYKKPEVNWGSSAQALYYINAIESALELTTVDDHVKNFRPQCIVLTGGPMTRPALLDITHSFTKDNGLCICCEVFMGPRKLCVTEMNSGMTTKQAWLAKNKRKAFYAAVAADSFRDGVRSLLQASGLGRIRPNTLVLGFKKDWRHATAIQVENYTGAIHDAFDFEFGVIIVRISQGFDISQVLQVQEELKKMEQERQALEATLKDNEFEEQNYGIRRFFRRTTKLNFSKTMPKKGCSISTISSVHVGEFNQRLLEASLQFKKKQGKGSIDVWWLFDDGGLILLIPYILTLRKKWKDCKLRIFTGGKVTRLEEEKLMMASLLSKFRIKFADINIIGDINMKPNKESWKFFEEMIEPYRLHESCKDLTTAEKLKREAPWKITDAELEAFKEKSYRQVRLNELLQEHSRAANLIILSLPVARKGIVSDYLYMAWQSLPARGSQGEEVQLQRPNPARSARPEVSEANPETATFFPAASRSLLRRNERGRRGQKRPSGAMAPLRSLTHKLAAFLRSFAMPVSTANALDSSTARHNIPSGDTSPQSLRFVKLTENAFAPSKGSSRAAGYDLYSAYDCEVPALGKAIVKTDIQVALPIGCYGRVAPRSGLAVNHFIDVGAGVIDEDYRGNVGVVLFNFGKEPFKVKKGDRIAQLICERIYYPVLEEVKVLDETDRGSGGFGSTGQK</sequence>
<dbReference type="Pfam" id="PF00692">
    <property type="entry name" value="dUTPase"/>
    <property type="match status" value="1"/>
</dbReference>
<evidence type="ECO:0000256" key="18">
    <source>
        <dbReference type="ARBA" id="ARBA00023136"/>
    </source>
</evidence>
<feature type="coiled-coil region" evidence="24">
    <location>
        <begin position="409"/>
        <end position="439"/>
    </location>
</feature>
<keyword evidence="11" id="KW-0460">Magnesium</keyword>
<dbReference type="Pfam" id="PF03522">
    <property type="entry name" value="SLC12"/>
    <property type="match status" value="1"/>
</dbReference>
<evidence type="ECO:0000256" key="22">
    <source>
        <dbReference type="ARBA" id="ARBA00047686"/>
    </source>
</evidence>
<evidence type="ECO:0000256" key="14">
    <source>
        <dbReference type="ARBA" id="ARBA00022989"/>
    </source>
</evidence>
<evidence type="ECO:0000256" key="15">
    <source>
        <dbReference type="ARBA" id="ARBA00023053"/>
    </source>
</evidence>
<reference evidence="31 32" key="1">
    <citation type="journal article" date="2024" name="Proc. Natl. Acad. Sci. U.S.A.">
        <title>The genetic regulatory architecture and epigenomic basis for age-related changes in rattlesnake venom.</title>
        <authorList>
            <person name="Hogan M.P."/>
            <person name="Holding M.L."/>
            <person name="Nystrom G.S."/>
            <person name="Colston T.J."/>
            <person name="Bartlett D.A."/>
            <person name="Mason A.J."/>
            <person name="Ellsworth S.A."/>
            <person name="Rautsaw R.M."/>
            <person name="Lawrence K.C."/>
            <person name="Strickland J.L."/>
            <person name="He B."/>
            <person name="Fraser P."/>
            <person name="Margres M.J."/>
            <person name="Gilbert D.M."/>
            <person name="Gibbs H.L."/>
            <person name="Parkinson C.L."/>
            <person name="Rokyta D.R."/>
        </authorList>
    </citation>
    <scope>NUCLEOTIDE SEQUENCE [LARGE SCALE GENOMIC DNA]</scope>
    <source>
        <strain evidence="31">DRR0105</strain>
    </source>
</reference>
<evidence type="ECO:0000256" key="13">
    <source>
        <dbReference type="ARBA" id="ARBA00022958"/>
    </source>
</evidence>
<evidence type="ECO:0000256" key="8">
    <source>
        <dbReference type="ARBA" id="ARBA00022538"/>
    </source>
</evidence>
<evidence type="ECO:0000256" key="27">
    <source>
        <dbReference type="SAM" id="SignalP"/>
    </source>
</evidence>
<dbReference type="InterPro" id="IPR008181">
    <property type="entry name" value="dUTPase"/>
</dbReference>
<evidence type="ECO:0000256" key="21">
    <source>
        <dbReference type="ARBA" id="ARBA00023214"/>
    </source>
</evidence>
<dbReference type="GO" id="GO:0016324">
    <property type="term" value="C:apical plasma membrane"/>
    <property type="evidence" value="ECO:0007669"/>
    <property type="project" value="TreeGrafter"/>
</dbReference>
<evidence type="ECO:0000256" key="17">
    <source>
        <dbReference type="ARBA" id="ARBA00023080"/>
    </source>
</evidence>
<evidence type="ECO:0000256" key="20">
    <source>
        <dbReference type="ARBA" id="ARBA00023201"/>
    </source>
</evidence>
<feature type="region of interest" description="Disordered" evidence="25">
    <location>
        <begin position="666"/>
        <end position="691"/>
    </location>
</feature>
<evidence type="ECO:0000259" key="28">
    <source>
        <dbReference type="Pfam" id="PF00324"/>
    </source>
</evidence>
<dbReference type="Pfam" id="PF00324">
    <property type="entry name" value="AA_permease"/>
    <property type="match status" value="1"/>
</dbReference>
<dbReference type="InterPro" id="IPR004841">
    <property type="entry name" value="AA-permease/SLC12A_dom"/>
</dbReference>
<comment type="subcellular location">
    <subcellularLocation>
        <location evidence="2">Membrane</location>
        <topology evidence="2">Multi-pass membrane protein</topology>
    </subcellularLocation>
</comment>
<evidence type="ECO:0000256" key="23">
    <source>
        <dbReference type="ARBA" id="ARBA00057946"/>
    </source>
</evidence>
<keyword evidence="17" id="KW-0546">Nucleotide metabolism</keyword>
<dbReference type="InterPro" id="IPR002445">
    <property type="entry name" value="Slc12a1"/>
</dbReference>
<dbReference type="GO" id="GO:0055078">
    <property type="term" value="P:sodium ion homeostasis"/>
    <property type="evidence" value="ECO:0007669"/>
    <property type="project" value="TreeGrafter"/>
</dbReference>
<organism evidence="31 32">
    <name type="scientific">Crotalus adamanteus</name>
    <name type="common">Eastern diamondback rattlesnake</name>
    <dbReference type="NCBI Taxonomy" id="8729"/>
    <lineage>
        <taxon>Eukaryota</taxon>
        <taxon>Metazoa</taxon>
        <taxon>Chordata</taxon>
        <taxon>Craniata</taxon>
        <taxon>Vertebrata</taxon>
        <taxon>Euteleostomi</taxon>
        <taxon>Lepidosauria</taxon>
        <taxon>Squamata</taxon>
        <taxon>Bifurcata</taxon>
        <taxon>Unidentata</taxon>
        <taxon>Episquamata</taxon>
        <taxon>Toxicofera</taxon>
        <taxon>Serpentes</taxon>
        <taxon>Colubroidea</taxon>
        <taxon>Viperidae</taxon>
        <taxon>Crotalinae</taxon>
        <taxon>Crotalus</taxon>
    </lineage>
</organism>
<keyword evidence="14 26" id="KW-1133">Transmembrane helix</keyword>
<feature type="chain" id="PRO_5044013304" description="dUTP diphosphatase" evidence="27">
    <location>
        <begin position="20"/>
        <end position="906"/>
    </location>
</feature>
<dbReference type="InterPro" id="IPR036157">
    <property type="entry name" value="dUTPase-like_sf"/>
</dbReference>
<protein>
    <recommendedName>
        <fullName evidence="6">dUTP diphosphatase</fullName>
        <ecNumber evidence="6">3.6.1.23</ecNumber>
    </recommendedName>
</protein>
<evidence type="ECO:0000256" key="6">
    <source>
        <dbReference type="ARBA" id="ARBA00012379"/>
    </source>
</evidence>
<dbReference type="GO" id="GO:0055064">
    <property type="term" value="P:chloride ion homeostasis"/>
    <property type="evidence" value="ECO:0007669"/>
    <property type="project" value="TreeGrafter"/>
</dbReference>
<name>A0AAW1AWU8_CROAD</name>
<comment type="function">
    <text evidence="23">Catalyzes the cleavage of 2'-deoxyuridine 5'-triphosphate (dUTP) into 2'-deoxyuridine 5'-monophosphate (dUMP) and inorganic pyrophosphate and through its action efficiently prevents uracil misincorporation into DNA and at the same time provides dUMP, the substrate for de novo thymidylate biosynthesis. Inhibits peroxisome proliferator-activated receptor (PPAR) activity by binding of its N-terminal to PPAR, preventing the latter's dimerization with retinoid X receptor. Essential for embryonic development.</text>
</comment>
<comment type="caution">
    <text evidence="31">The sequence shown here is derived from an EMBL/GenBank/DDBJ whole genome shotgun (WGS) entry which is preliminary data.</text>
</comment>
<dbReference type="GO" id="GO:0046081">
    <property type="term" value="P:dUTP catabolic process"/>
    <property type="evidence" value="ECO:0007669"/>
    <property type="project" value="InterPro"/>
</dbReference>
<dbReference type="GO" id="GO:0004170">
    <property type="term" value="F:dUTP diphosphatase activity"/>
    <property type="evidence" value="ECO:0007669"/>
    <property type="project" value="UniProtKB-EC"/>
</dbReference>
<feature type="domain" description="SLC12A transporter C-terminal" evidence="30">
    <location>
        <begin position="279"/>
        <end position="658"/>
    </location>
</feature>
<evidence type="ECO:0000256" key="4">
    <source>
        <dbReference type="ARBA" id="ARBA00006581"/>
    </source>
</evidence>
<evidence type="ECO:0000256" key="3">
    <source>
        <dbReference type="ARBA" id="ARBA00005142"/>
    </source>
</evidence>
<keyword evidence="15" id="KW-0915">Sodium</keyword>
<dbReference type="PANTHER" id="PTHR11827:SF93">
    <property type="entry name" value="SOLUTE CARRIER FAMILY 12 MEMBER 1"/>
    <property type="match status" value="1"/>
</dbReference>
<comment type="catalytic activity">
    <reaction evidence="22">
        <text>dUTP + H2O = dUMP + diphosphate + H(+)</text>
        <dbReference type="Rhea" id="RHEA:10248"/>
        <dbReference type="ChEBI" id="CHEBI:15377"/>
        <dbReference type="ChEBI" id="CHEBI:15378"/>
        <dbReference type="ChEBI" id="CHEBI:33019"/>
        <dbReference type="ChEBI" id="CHEBI:61555"/>
        <dbReference type="ChEBI" id="CHEBI:246422"/>
        <dbReference type="EC" id="3.6.1.23"/>
    </reaction>
</comment>
<evidence type="ECO:0000256" key="2">
    <source>
        <dbReference type="ARBA" id="ARBA00004141"/>
    </source>
</evidence>
<keyword evidence="16" id="KW-0406">Ion transport</keyword>
<dbReference type="InterPro" id="IPR004842">
    <property type="entry name" value="SLC12A_fam"/>
</dbReference>
<comment type="cofactor">
    <cofactor evidence="1">
        <name>Mg(2+)</name>
        <dbReference type="ChEBI" id="CHEBI:18420"/>
    </cofactor>
</comment>
<dbReference type="InterPro" id="IPR018491">
    <property type="entry name" value="SLC12_C"/>
</dbReference>
<dbReference type="InterPro" id="IPR002443">
    <property type="entry name" value="SLC12A1/SLC12A2"/>
</dbReference>
<keyword evidence="27" id="KW-0732">Signal</keyword>
<evidence type="ECO:0000256" key="26">
    <source>
        <dbReference type="SAM" id="Phobius"/>
    </source>
</evidence>
<evidence type="ECO:0000259" key="30">
    <source>
        <dbReference type="Pfam" id="PF03522"/>
    </source>
</evidence>
<keyword evidence="20" id="KW-0739">Sodium transport</keyword>
<accession>A0AAW1AWU8</accession>
<evidence type="ECO:0000313" key="32">
    <source>
        <dbReference type="Proteomes" id="UP001474421"/>
    </source>
</evidence>
<evidence type="ECO:0000259" key="29">
    <source>
        <dbReference type="Pfam" id="PF00692"/>
    </source>
</evidence>
<evidence type="ECO:0000256" key="9">
    <source>
        <dbReference type="ARBA" id="ARBA00022692"/>
    </source>
</evidence>
<feature type="transmembrane region" description="Helical" evidence="26">
    <location>
        <begin position="77"/>
        <end position="100"/>
    </location>
</feature>
<evidence type="ECO:0000256" key="11">
    <source>
        <dbReference type="ARBA" id="ARBA00022842"/>
    </source>
</evidence>
<dbReference type="PRINTS" id="PR01209">
    <property type="entry name" value="NAKCLTRSPRT2"/>
</dbReference>
<evidence type="ECO:0000256" key="5">
    <source>
        <dbReference type="ARBA" id="ARBA00010593"/>
    </source>
</evidence>
<dbReference type="InterPro" id="IPR029054">
    <property type="entry name" value="dUTPase-like"/>
</dbReference>
<feature type="transmembrane region" description="Helical" evidence="26">
    <location>
        <begin position="130"/>
        <end position="149"/>
    </location>
</feature>
<comment type="pathway">
    <text evidence="3">Pyrimidine metabolism; dUMP biosynthesis; dUMP from dCTP (dUTP route): step 2/2.</text>
</comment>
<dbReference type="Gene3D" id="2.70.40.10">
    <property type="match status" value="1"/>
</dbReference>
<keyword evidence="21" id="KW-0868">Chloride</keyword>
<dbReference type="InterPro" id="IPR033704">
    <property type="entry name" value="dUTPase_trimeric"/>
</dbReference>
<gene>
    <name evidence="31" type="ORF">NXF25_015644</name>
</gene>
<keyword evidence="8" id="KW-0633">Potassium transport</keyword>
<evidence type="ECO:0000313" key="31">
    <source>
        <dbReference type="EMBL" id="KAK9393981.1"/>
    </source>
</evidence>
<dbReference type="SUPFAM" id="SSF51283">
    <property type="entry name" value="dUTPase-like"/>
    <property type="match status" value="1"/>
</dbReference>
<evidence type="ECO:0000256" key="19">
    <source>
        <dbReference type="ARBA" id="ARBA00023180"/>
    </source>
</evidence>
<feature type="domain" description="dUTPase-like" evidence="29">
    <location>
        <begin position="778"/>
        <end position="904"/>
    </location>
</feature>
<comment type="similarity">
    <text evidence="5">Belongs to the SLC12A transporter family.</text>
</comment>
<dbReference type="EMBL" id="JAOTOJ010000012">
    <property type="protein sequence ID" value="KAK9393981.1"/>
    <property type="molecule type" value="Genomic_DNA"/>
</dbReference>
<proteinExistence type="inferred from homology"/>
<evidence type="ECO:0000256" key="12">
    <source>
        <dbReference type="ARBA" id="ARBA00022847"/>
    </source>
</evidence>
<dbReference type="PRINTS" id="PR01207">
    <property type="entry name" value="NAKCLTRNSPRT"/>
</dbReference>
<dbReference type="AlphaFoldDB" id="A0AAW1AWU8"/>
<keyword evidence="13" id="KW-0630">Potassium</keyword>
<dbReference type="GO" id="GO:0055075">
    <property type="term" value="P:potassium ion homeostasis"/>
    <property type="evidence" value="ECO:0007669"/>
    <property type="project" value="TreeGrafter"/>
</dbReference>
<evidence type="ECO:0000256" key="24">
    <source>
        <dbReference type="SAM" id="Coils"/>
    </source>
</evidence>
<evidence type="ECO:0000256" key="16">
    <source>
        <dbReference type="ARBA" id="ARBA00023065"/>
    </source>
</evidence>
<feature type="transmembrane region" description="Helical" evidence="26">
    <location>
        <begin position="155"/>
        <end position="176"/>
    </location>
</feature>
<dbReference type="Proteomes" id="UP001474421">
    <property type="component" value="Unassembled WGS sequence"/>
</dbReference>
<keyword evidence="32" id="KW-1185">Reference proteome</keyword>
<comment type="similarity">
    <text evidence="4">Belongs to the dUTPase family.</text>
</comment>
<dbReference type="GO" id="GO:0006226">
    <property type="term" value="P:dUMP biosynthetic process"/>
    <property type="evidence" value="ECO:0007669"/>
    <property type="project" value="InterPro"/>
</dbReference>
<dbReference type="FunFam" id="2.70.40.10:FF:000004">
    <property type="entry name" value="Deoxyuridine triphosphatase"/>
    <property type="match status" value="1"/>
</dbReference>
<dbReference type="EC" id="3.6.1.23" evidence="6"/>
<dbReference type="GO" id="GO:0000287">
    <property type="term" value="F:magnesium ion binding"/>
    <property type="evidence" value="ECO:0007669"/>
    <property type="project" value="InterPro"/>
</dbReference>
<dbReference type="GO" id="GO:0006884">
    <property type="term" value="P:cell volume homeostasis"/>
    <property type="evidence" value="ECO:0007669"/>
    <property type="project" value="TreeGrafter"/>
</dbReference>
<evidence type="ECO:0000256" key="25">
    <source>
        <dbReference type="SAM" id="MobiDB-lite"/>
    </source>
</evidence>
<dbReference type="CDD" id="cd07557">
    <property type="entry name" value="trimeric_dUTPase"/>
    <property type="match status" value="1"/>
</dbReference>
<keyword evidence="7" id="KW-0813">Transport</keyword>
<dbReference type="NCBIfam" id="NF001862">
    <property type="entry name" value="PRK00601.1"/>
    <property type="match status" value="1"/>
</dbReference>
<keyword evidence="18 26" id="KW-0472">Membrane</keyword>